<dbReference type="AlphaFoldDB" id="A0A1X1RPM3"/>
<dbReference type="EMBL" id="PDKV01000007">
    <property type="protein sequence ID" value="PIB79559.1"/>
    <property type="molecule type" value="Genomic_DNA"/>
</dbReference>
<evidence type="ECO:0000313" key="3">
    <source>
        <dbReference type="EMBL" id="PIB79559.1"/>
    </source>
</evidence>
<protein>
    <recommendedName>
        <fullName evidence="1">Predicted hydrolase N-terminal domain-containing protein</fullName>
    </recommendedName>
</protein>
<evidence type="ECO:0000259" key="1">
    <source>
        <dbReference type="Pfam" id="PF22905"/>
    </source>
</evidence>
<name>A0A1X1RPM3_MYCCE</name>
<sequence length="378" mass="37533">MPPPIGLVNFSAGELIAAAGGDPWKLDDELQAGDPGAINDHADAFHAAAGSATEVEGDFQSAKQRFEKGWKHNGAEHPINESAEVARATTALQLQKPQLAKIALDLETVAAGLATAQRTSDADIAALDAKLHEIDDAITAAKAADQDSQALHNSAVEAVRATLGQIQGVRDGYVTTMKSAQPSLAIAKAYEDGAKEAAETPGLTPTKSDLLLAAAGAVSGGTADGVRSAALKLIAESPGTGPGRVDPGLLKWLEDPKIGGFELKGLSRMGGVVAVASAVPSVLSDIHDGNSVAEAVTREGAGTGAGLVFGAIAGDMAAGALAGSVVPGAGTAVGLVVGAVVGAGAAFGASKGVEMLWHPVSDAVGGAVHSVAKVFGFG</sequence>
<dbReference type="Proteomes" id="UP000193907">
    <property type="component" value="Unassembled WGS sequence"/>
</dbReference>
<evidence type="ECO:0000313" key="4">
    <source>
        <dbReference type="Proteomes" id="UP000193907"/>
    </source>
</evidence>
<keyword evidence="4" id="KW-1185">Reference proteome</keyword>
<dbReference type="EMBL" id="LQOM01000031">
    <property type="protein sequence ID" value="ORV10951.1"/>
    <property type="molecule type" value="Genomic_DNA"/>
</dbReference>
<dbReference type="STRING" id="28045.AWB95_14155"/>
<evidence type="ECO:0000313" key="2">
    <source>
        <dbReference type="EMBL" id="ORV10951.1"/>
    </source>
</evidence>
<reference evidence="3 5" key="2">
    <citation type="journal article" date="2017" name="Infect. Genet. Evol.">
        <title>The new phylogeny of the genus Mycobacterium: The old and the news.</title>
        <authorList>
            <person name="Tortoli E."/>
            <person name="Fedrizzi T."/>
            <person name="Meehan C.J."/>
            <person name="Trovato A."/>
            <person name="Grottola A."/>
            <person name="Giacobazzi E."/>
            <person name="Serpini G.F."/>
            <person name="Tagliazucchi S."/>
            <person name="Fabio A."/>
            <person name="Bettua C."/>
            <person name="Bertorelli R."/>
            <person name="Frascaro F."/>
            <person name="De Sanctis V."/>
            <person name="Pecorari M."/>
            <person name="Jousson O."/>
            <person name="Segata N."/>
            <person name="Cirillo D.M."/>
        </authorList>
    </citation>
    <scope>NUCLEOTIDE SEQUENCE [LARGE SCALE GENOMIC DNA]</scope>
    <source>
        <strain evidence="3 5">NCTC 12882</strain>
    </source>
</reference>
<organism evidence="2 4">
    <name type="scientific">Mycobacterium celatum</name>
    <dbReference type="NCBI Taxonomy" id="28045"/>
    <lineage>
        <taxon>Bacteria</taxon>
        <taxon>Bacillati</taxon>
        <taxon>Actinomycetota</taxon>
        <taxon>Actinomycetes</taxon>
        <taxon>Mycobacteriales</taxon>
        <taxon>Mycobacteriaceae</taxon>
        <taxon>Mycobacterium</taxon>
    </lineage>
</organism>
<dbReference type="InterPro" id="IPR054469">
    <property type="entry name" value="Pred_hydrolase_N"/>
</dbReference>
<accession>A0A1X1RPM3</accession>
<dbReference type="Pfam" id="PF22905">
    <property type="entry name" value="Hydro_N_hd"/>
    <property type="match status" value="1"/>
</dbReference>
<proteinExistence type="predicted"/>
<evidence type="ECO:0000313" key="5">
    <source>
        <dbReference type="Proteomes" id="UP000230971"/>
    </source>
</evidence>
<comment type="caution">
    <text evidence="2">The sequence shown here is derived from an EMBL/GenBank/DDBJ whole genome shotgun (WGS) entry which is preliminary data.</text>
</comment>
<dbReference type="OrthoDB" id="4509678at2"/>
<feature type="domain" description="Predicted hydrolase N-terminal" evidence="1">
    <location>
        <begin position="10"/>
        <end position="184"/>
    </location>
</feature>
<reference evidence="2 4" key="1">
    <citation type="submission" date="2016-01" db="EMBL/GenBank/DDBJ databases">
        <title>The new phylogeny of the genus Mycobacterium.</title>
        <authorList>
            <person name="Tarcisio F."/>
            <person name="Conor M."/>
            <person name="Antonella G."/>
            <person name="Elisabetta G."/>
            <person name="Giulia F.S."/>
            <person name="Sara T."/>
            <person name="Anna F."/>
            <person name="Clotilde B."/>
            <person name="Roberto B."/>
            <person name="Veronica D.S."/>
            <person name="Fabio R."/>
            <person name="Monica P."/>
            <person name="Olivier J."/>
            <person name="Enrico T."/>
            <person name="Nicola S."/>
        </authorList>
    </citation>
    <scope>NUCLEOTIDE SEQUENCE [LARGE SCALE GENOMIC DNA]</scope>
    <source>
        <strain evidence="2 4">DSM 44243</strain>
    </source>
</reference>
<gene>
    <name evidence="2" type="ORF">AWB95_14155</name>
    <name evidence="3" type="ORF">CQY23_08300</name>
</gene>
<dbReference type="Proteomes" id="UP000230971">
    <property type="component" value="Unassembled WGS sequence"/>
</dbReference>